<feature type="transmembrane region" description="Helical" evidence="1">
    <location>
        <begin position="211"/>
        <end position="232"/>
    </location>
</feature>
<evidence type="ECO:0000313" key="3">
    <source>
        <dbReference type="Proteomes" id="UP001295740"/>
    </source>
</evidence>
<dbReference type="AlphaFoldDB" id="A0AAI8YIT7"/>
<gene>
    <name evidence="2" type="ORF">KHLLAP_LOCUS6798</name>
</gene>
<evidence type="ECO:0000256" key="1">
    <source>
        <dbReference type="SAM" id="Phobius"/>
    </source>
</evidence>
<comment type="caution">
    <text evidence="2">The sequence shown here is derived from an EMBL/GenBank/DDBJ whole genome shotgun (WGS) entry which is preliminary data.</text>
</comment>
<keyword evidence="1" id="KW-1133">Transmembrane helix</keyword>
<keyword evidence="1" id="KW-0812">Transmembrane</keyword>
<feature type="transmembrane region" description="Helical" evidence="1">
    <location>
        <begin position="45"/>
        <end position="62"/>
    </location>
</feature>
<accession>A0AAI8YIT7</accession>
<reference evidence="2" key="1">
    <citation type="submission" date="2023-10" db="EMBL/GenBank/DDBJ databases">
        <authorList>
            <person name="Hackl T."/>
        </authorList>
    </citation>
    <scope>NUCLEOTIDE SEQUENCE</scope>
</reference>
<proteinExistence type="predicted"/>
<organism evidence="2 3">
    <name type="scientific">Anthostomella pinea</name>
    <dbReference type="NCBI Taxonomy" id="933095"/>
    <lineage>
        <taxon>Eukaryota</taxon>
        <taxon>Fungi</taxon>
        <taxon>Dikarya</taxon>
        <taxon>Ascomycota</taxon>
        <taxon>Pezizomycotina</taxon>
        <taxon>Sordariomycetes</taxon>
        <taxon>Xylariomycetidae</taxon>
        <taxon>Xylariales</taxon>
        <taxon>Xylariaceae</taxon>
        <taxon>Anthostomella</taxon>
    </lineage>
</organism>
<keyword evidence="3" id="KW-1185">Reference proteome</keyword>
<feature type="transmembrane region" description="Helical" evidence="1">
    <location>
        <begin position="137"/>
        <end position="153"/>
    </location>
</feature>
<sequence>MDVIEYLQERRLALLVGEIKLLEERQLHHKLLENSRRKTHRMRRMARNTLYLALASGLWLVYKIMVYKGVHPREVSLLCILVVAAVKVLRDYMDVEEGELPRGFVLIFTALPVAWPALLALEVALGDETLHCGTNPFSGALLLLLYIPLNTSASNLDQVLLRTSVALVLLMVYKHLASMGASHIASLTFFFRLGAATHVAHGHIEATKGALSRRTVLISLAMPGFWAVLLVYDLTLRDKGTSSTETCY</sequence>
<feature type="transmembrane region" description="Helical" evidence="1">
    <location>
        <begin position="165"/>
        <end position="191"/>
    </location>
</feature>
<feature type="transmembrane region" description="Helical" evidence="1">
    <location>
        <begin position="104"/>
        <end position="125"/>
    </location>
</feature>
<dbReference type="Proteomes" id="UP001295740">
    <property type="component" value="Unassembled WGS sequence"/>
</dbReference>
<dbReference type="EMBL" id="CAUWAG010000008">
    <property type="protein sequence ID" value="CAJ2506330.1"/>
    <property type="molecule type" value="Genomic_DNA"/>
</dbReference>
<protein>
    <submittedName>
        <fullName evidence="2">Uu.00g004600.m01.CDS01</fullName>
    </submittedName>
</protein>
<evidence type="ECO:0000313" key="2">
    <source>
        <dbReference type="EMBL" id="CAJ2506330.1"/>
    </source>
</evidence>
<keyword evidence="1" id="KW-0472">Membrane</keyword>
<name>A0AAI8YIT7_9PEZI</name>